<evidence type="ECO:0000313" key="2">
    <source>
        <dbReference type="EMBL" id="QUB39859.1"/>
    </source>
</evidence>
<dbReference type="EMBL" id="CP072329">
    <property type="protein sequence ID" value="QUB39859.1"/>
    <property type="molecule type" value="Genomic_DNA"/>
</dbReference>
<proteinExistence type="predicted"/>
<reference evidence="1" key="1">
    <citation type="submission" date="2016-12" db="EMBL/GenBank/DDBJ databases">
        <title>Draft genome of Streptococcus lactarius CCUG 66490T type strain.</title>
        <authorList>
            <person name="Salva-Serra F."/>
            <person name="Engstrom-Jakobsson H."/>
            <person name="Thorell K."/>
            <person name="Gomila M."/>
            <person name="Gonzales-Siles L."/>
            <person name="Busquets A."/>
            <person name="Jaen-Luchoro D."/>
            <person name="Karlsson R."/>
            <person name="Kristiansson E."/>
            <person name="Moore E."/>
        </authorList>
    </citation>
    <scope>NUCLEOTIDE SEQUENCE</scope>
    <source>
        <strain evidence="1">CCUG 66490</strain>
    </source>
</reference>
<evidence type="ECO:0000313" key="3">
    <source>
        <dbReference type="Proteomes" id="UP000676511"/>
    </source>
</evidence>
<evidence type="ECO:0000313" key="4">
    <source>
        <dbReference type="Proteomes" id="UP001138780"/>
    </source>
</evidence>
<protein>
    <submittedName>
        <fullName evidence="1">Type II-A CRISPR-associated protein Csn2</fullName>
    </submittedName>
</protein>
<sequence length="220" mass="25575">MKINFPLLDEAITIANATFLVLEDQQVFSDLVKQLYQYTGDSDLNIFDSRHSVLKDSELLVITDILGYNLNSSSMLKLIHADLENQLNEKPEVKSMIEKLVITITELLAYECLENELDLEYDEITILELIEALGVKVETLSDTLFEKCMEIVQVFKYLSKKRLLVFINVASYLSEKELESLMEYISLNQLCVLFIEPRRVYNFPQFVLDKDYFLNTENML</sequence>
<dbReference type="Pfam" id="PF09711">
    <property type="entry name" value="Cas_Csn2"/>
    <property type="match status" value="1"/>
</dbReference>
<dbReference type="InterPro" id="IPR038600">
    <property type="entry name" value="Csn2_sf"/>
</dbReference>
<dbReference type="Proteomes" id="UP001138780">
    <property type="component" value="Unassembled WGS sequence"/>
</dbReference>
<dbReference type="Proteomes" id="UP000676511">
    <property type="component" value="Chromosome"/>
</dbReference>
<dbReference type="RefSeq" id="WP_200771840.1">
    <property type="nucleotide sequence ID" value="NZ_CP072329.1"/>
</dbReference>
<dbReference type="EMBL" id="MRXX01000001">
    <property type="protein sequence ID" value="MBK4778656.1"/>
    <property type="molecule type" value="Genomic_DNA"/>
</dbReference>
<keyword evidence="3" id="KW-1185">Reference proteome</keyword>
<dbReference type="NCBIfam" id="TIGR01866">
    <property type="entry name" value="cas_Csn2"/>
    <property type="match status" value="1"/>
</dbReference>
<name>A0A9X0WP41_9STRE</name>
<dbReference type="InterPro" id="IPR010146">
    <property type="entry name" value="CRISPR-assoc_prot_Csn2-typ"/>
</dbReference>
<dbReference type="CDD" id="cd09758">
    <property type="entry name" value="Csn2"/>
    <property type="match status" value="1"/>
</dbReference>
<dbReference type="AlphaFoldDB" id="A0A9X0WP41"/>
<dbReference type="Gene3D" id="3.40.50.11940">
    <property type="match status" value="2"/>
</dbReference>
<evidence type="ECO:0000313" key="1">
    <source>
        <dbReference type="EMBL" id="MBK4778656.1"/>
    </source>
</evidence>
<reference evidence="2 3" key="2">
    <citation type="submission" date="2021-03" db="EMBL/GenBank/DDBJ databases">
        <title>Human Oral Microbial Genomes.</title>
        <authorList>
            <person name="Johnston C.D."/>
            <person name="Chen T."/>
            <person name="Dewhirst F.E."/>
        </authorList>
    </citation>
    <scope>NUCLEOTIDE SEQUENCE [LARGE SCALE GENOMIC DNA]</scope>
    <source>
        <strain evidence="2 3">CCUG 66490</strain>
    </source>
</reference>
<gene>
    <name evidence="2" type="primary">csn2</name>
    <name evidence="1" type="ORF">BTU61_00300</name>
    <name evidence="2" type="ORF">J4854_05320</name>
</gene>
<accession>A0A9X0WP41</accession>
<organism evidence="1 4">
    <name type="scientific">Streptococcus lactarius</name>
    <dbReference type="NCBI Taxonomy" id="684066"/>
    <lineage>
        <taxon>Bacteria</taxon>
        <taxon>Bacillati</taxon>
        <taxon>Bacillota</taxon>
        <taxon>Bacilli</taxon>
        <taxon>Lactobacillales</taxon>
        <taxon>Streptococcaceae</taxon>
        <taxon>Streptococcus</taxon>
    </lineage>
</organism>